<sequence>MHEDADDVLLKNKQTMSVVSQEEKSLKKKYLMSSRPRAQFCNLARPMAIVYRGPPPTICRPTDPKPVLMVWAAIVLYIQSPLVRIIVNLDIRRYISNVLRTAAVPCIQELPHEAFKQYKNNFVLFALYCPFLHIEGVLLQQHAFQICQQLRTPD</sequence>
<dbReference type="EMBL" id="BPLR01016062">
    <property type="protein sequence ID" value="GIY80934.1"/>
    <property type="molecule type" value="Genomic_DNA"/>
</dbReference>
<keyword evidence="1" id="KW-0472">Membrane</keyword>
<keyword evidence="1" id="KW-0812">Transmembrane</keyword>
<keyword evidence="3" id="KW-1185">Reference proteome</keyword>
<keyword evidence="1" id="KW-1133">Transmembrane helix</keyword>
<accession>A0AAV4WFE6</accession>
<name>A0AAV4WFE6_CAEEX</name>
<dbReference type="AlphaFoldDB" id="A0AAV4WFE6"/>
<feature type="transmembrane region" description="Helical" evidence="1">
    <location>
        <begin position="68"/>
        <end position="87"/>
    </location>
</feature>
<reference evidence="2 3" key="1">
    <citation type="submission" date="2021-06" db="EMBL/GenBank/DDBJ databases">
        <title>Caerostris extrusa draft genome.</title>
        <authorList>
            <person name="Kono N."/>
            <person name="Arakawa K."/>
        </authorList>
    </citation>
    <scope>NUCLEOTIDE SEQUENCE [LARGE SCALE GENOMIC DNA]</scope>
</reference>
<comment type="caution">
    <text evidence="2">The sequence shown here is derived from an EMBL/GenBank/DDBJ whole genome shotgun (WGS) entry which is preliminary data.</text>
</comment>
<dbReference type="Proteomes" id="UP001054945">
    <property type="component" value="Unassembled WGS sequence"/>
</dbReference>
<evidence type="ECO:0000256" key="1">
    <source>
        <dbReference type="SAM" id="Phobius"/>
    </source>
</evidence>
<evidence type="ECO:0000313" key="3">
    <source>
        <dbReference type="Proteomes" id="UP001054945"/>
    </source>
</evidence>
<gene>
    <name evidence="2" type="ORF">CEXT_453461</name>
</gene>
<evidence type="ECO:0000313" key="2">
    <source>
        <dbReference type="EMBL" id="GIY80934.1"/>
    </source>
</evidence>
<protein>
    <submittedName>
        <fullName evidence="2">Uncharacterized protein</fullName>
    </submittedName>
</protein>
<organism evidence="2 3">
    <name type="scientific">Caerostris extrusa</name>
    <name type="common">Bark spider</name>
    <name type="synonym">Caerostris bankana</name>
    <dbReference type="NCBI Taxonomy" id="172846"/>
    <lineage>
        <taxon>Eukaryota</taxon>
        <taxon>Metazoa</taxon>
        <taxon>Ecdysozoa</taxon>
        <taxon>Arthropoda</taxon>
        <taxon>Chelicerata</taxon>
        <taxon>Arachnida</taxon>
        <taxon>Araneae</taxon>
        <taxon>Araneomorphae</taxon>
        <taxon>Entelegynae</taxon>
        <taxon>Araneoidea</taxon>
        <taxon>Araneidae</taxon>
        <taxon>Caerostris</taxon>
    </lineage>
</organism>
<proteinExistence type="predicted"/>